<proteinExistence type="predicted"/>
<feature type="transmembrane region" description="Helical" evidence="1">
    <location>
        <begin position="82"/>
        <end position="102"/>
    </location>
</feature>
<keyword evidence="1" id="KW-0812">Transmembrane</keyword>
<evidence type="ECO:0000313" key="3">
    <source>
        <dbReference type="Proteomes" id="UP001370348"/>
    </source>
</evidence>
<name>A0ABZ2M1X3_9BACT</name>
<dbReference type="InterPro" id="IPR018706">
    <property type="entry name" value="DUF2214_membrane"/>
</dbReference>
<evidence type="ECO:0000256" key="1">
    <source>
        <dbReference type="SAM" id="Phobius"/>
    </source>
</evidence>
<organism evidence="2 3">
    <name type="scientific">Pendulispora albinea</name>
    <dbReference type="NCBI Taxonomy" id="2741071"/>
    <lineage>
        <taxon>Bacteria</taxon>
        <taxon>Pseudomonadati</taxon>
        <taxon>Myxococcota</taxon>
        <taxon>Myxococcia</taxon>
        <taxon>Myxococcales</taxon>
        <taxon>Sorangiineae</taxon>
        <taxon>Pendulisporaceae</taxon>
        <taxon>Pendulispora</taxon>
    </lineage>
</organism>
<evidence type="ECO:0000313" key="2">
    <source>
        <dbReference type="EMBL" id="WXB17103.1"/>
    </source>
</evidence>
<keyword evidence="1" id="KW-0472">Membrane</keyword>
<feature type="transmembrane region" description="Helical" evidence="1">
    <location>
        <begin position="36"/>
        <end position="62"/>
    </location>
</feature>
<protein>
    <submittedName>
        <fullName evidence="2">DUF2214 family protein</fullName>
    </submittedName>
</protein>
<accession>A0ABZ2M1X3</accession>
<dbReference type="RefSeq" id="WP_394826733.1">
    <property type="nucleotide sequence ID" value="NZ_CP089984.1"/>
</dbReference>
<sequence>MSSILAALHLLAFGIGLGAVWVRGRQMRTPLDERRLHALFAADSAWGIAAAIWLGTGLWRLLGGIEKPTSWYLHNPVFHTKMGLFILVLLLELWPMVTLIKWRLRVKKNEPIDPSPLAALRVINTVEMVIVLVMVFVATALARGQGQRVDAAASVACQVKTSFEGACLQCHSAATRQASLDLQSDPHLALVGVPSSQWPSETRVKAGDPEGSLLYAKLTGRQGTHGTPMPQTGKASPEMVALVERWIRDGASRCEH</sequence>
<keyword evidence="1" id="KW-1133">Transmembrane helix</keyword>
<dbReference type="Proteomes" id="UP001370348">
    <property type="component" value="Chromosome"/>
</dbReference>
<reference evidence="2 3" key="1">
    <citation type="submission" date="2021-12" db="EMBL/GenBank/DDBJ databases">
        <title>Discovery of the Pendulisporaceae a myxobacterial family with distinct sporulation behavior and unique specialized metabolism.</title>
        <authorList>
            <person name="Garcia R."/>
            <person name="Popoff A."/>
            <person name="Bader C.D."/>
            <person name="Loehr J."/>
            <person name="Walesch S."/>
            <person name="Walt C."/>
            <person name="Boldt J."/>
            <person name="Bunk B."/>
            <person name="Haeckl F.J.F.P.J."/>
            <person name="Gunesch A.P."/>
            <person name="Birkelbach J."/>
            <person name="Nuebel U."/>
            <person name="Pietschmann T."/>
            <person name="Bach T."/>
            <person name="Mueller R."/>
        </authorList>
    </citation>
    <scope>NUCLEOTIDE SEQUENCE [LARGE SCALE GENOMIC DNA]</scope>
    <source>
        <strain evidence="2 3">MSr11954</strain>
    </source>
</reference>
<gene>
    <name evidence="2" type="ORF">LZC94_07455</name>
</gene>
<feature type="transmembrane region" description="Helical" evidence="1">
    <location>
        <begin position="6"/>
        <end position="24"/>
    </location>
</feature>
<dbReference type="EMBL" id="CP089984">
    <property type="protein sequence ID" value="WXB17103.1"/>
    <property type="molecule type" value="Genomic_DNA"/>
</dbReference>
<dbReference type="Pfam" id="PF09980">
    <property type="entry name" value="DUF2214"/>
    <property type="match status" value="1"/>
</dbReference>
<keyword evidence="3" id="KW-1185">Reference proteome</keyword>
<feature type="transmembrane region" description="Helical" evidence="1">
    <location>
        <begin position="122"/>
        <end position="142"/>
    </location>
</feature>